<organism evidence="8 9">
    <name type="scientific">Gnomoniopsis smithogilvyi</name>
    <dbReference type="NCBI Taxonomy" id="1191159"/>
    <lineage>
        <taxon>Eukaryota</taxon>
        <taxon>Fungi</taxon>
        <taxon>Dikarya</taxon>
        <taxon>Ascomycota</taxon>
        <taxon>Pezizomycotina</taxon>
        <taxon>Sordariomycetes</taxon>
        <taxon>Sordariomycetidae</taxon>
        <taxon>Diaporthales</taxon>
        <taxon>Gnomoniaceae</taxon>
        <taxon>Gnomoniopsis</taxon>
    </lineage>
</organism>
<evidence type="ECO:0000256" key="3">
    <source>
        <dbReference type="ARBA" id="ARBA00022989"/>
    </source>
</evidence>
<name>A0A9W9D363_9PEZI</name>
<comment type="similarity">
    <text evidence="5">Belongs to the SAT4 family.</text>
</comment>
<dbReference type="EMBL" id="JAPEVB010000001">
    <property type="protein sequence ID" value="KAJ4397790.1"/>
    <property type="molecule type" value="Genomic_DNA"/>
</dbReference>
<evidence type="ECO:0000313" key="9">
    <source>
        <dbReference type="Proteomes" id="UP001140453"/>
    </source>
</evidence>
<dbReference type="Proteomes" id="UP001140453">
    <property type="component" value="Unassembled WGS sequence"/>
</dbReference>
<dbReference type="Pfam" id="PF20684">
    <property type="entry name" value="Fung_rhodopsin"/>
    <property type="match status" value="1"/>
</dbReference>
<feature type="domain" description="Rhodopsin" evidence="7">
    <location>
        <begin position="75"/>
        <end position="317"/>
    </location>
</feature>
<feature type="transmembrane region" description="Helical" evidence="6">
    <location>
        <begin position="171"/>
        <end position="194"/>
    </location>
</feature>
<proteinExistence type="inferred from homology"/>
<feature type="transmembrane region" description="Helical" evidence="6">
    <location>
        <begin position="90"/>
        <end position="113"/>
    </location>
</feature>
<keyword evidence="3 6" id="KW-1133">Transmembrane helix</keyword>
<accession>A0A9W9D363</accession>
<feature type="transmembrane region" description="Helical" evidence="6">
    <location>
        <begin position="293"/>
        <end position="317"/>
    </location>
</feature>
<evidence type="ECO:0000256" key="4">
    <source>
        <dbReference type="ARBA" id="ARBA00023136"/>
    </source>
</evidence>
<dbReference type="InterPro" id="IPR052337">
    <property type="entry name" value="SAT4-like"/>
</dbReference>
<evidence type="ECO:0000256" key="1">
    <source>
        <dbReference type="ARBA" id="ARBA00004141"/>
    </source>
</evidence>
<comment type="caution">
    <text evidence="8">The sequence shown here is derived from an EMBL/GenBank/DDBJ whole genome shotgun (WGS) entry which is preliminary data.</text>
</comment>
<feature type="transmembrane region" description="Helical" evidence="6">
    <location>
        <begin position="56"/>
        <end position="78"/>
    </location>
</feature>
<dbReference type="InterPro" id="IPR049326">
    <property type="entry name" value="Rhodopsin_dom_fungi"/>
</dbReference>
<keyword evidence="4 6" id="KW-0472">Membrane</keyword>
<evidence type="ECO:0000256" key="5">
    <source>
        <dbReference type="ARBA" id="ARBA00038359"/>
    </source>
</evidence>
<evidence type="ECO:0000256" key="6">
    <source>
        <dbReference type="SAM" id="Phobius"/>
    </source>
</evidence>
<dbReference type="PANTHER" id="PTHR33048">
    <property type="entry name" value="PTH11-LIKE INTEGRAL MEMBRANE PROTEIN (AFU_ORTHOLOGUE AFUA_5G11245)"/>
    <property type="match status" value="1"/>
</dbReference>
<dbReference type="PANTHER" id="PTHR33048:SF47">
    <property type="entry name" value="INTEGRAL MEMBRANE PROTEIN-RELATED"/>
    <property type="match status" value="1"/>
</dbReference>
<keyword evidence="2 6" id="KW-0812">Transmembrane</keyword>
<feature type="transmembrane region" description="Helical" evidence="6">
    <location>
        <begin position="133"/>
        <end position="159"/>
    </location>
</feature>
<dbReference type="GO" id="GO:0016020">
    <property type="term" value="C:membrane"/>
    <property type="evidence" value="ECO:0007669"/>
    <property type="project" value="UniProtKB-SubCell"/>
</dbReference>
<feature type="transmembrane region" description="Helical" evidence="6">
    <location>
        <begin position="253"/>
        <end position="273"/>
    </location>
</feature>
<evidence type="ECO:0000313" key="8">
    <source>
        <dbReference type="EMBL" id="KAJ4397790.1"/>
    </source>
</evidence>
<evidence type="ECO:0000256" key="2">
    <source>
        <dbReference type="ARBA" id="ARBA00022692"/>
    </source>
</evidence>
<reference evidence="8" key="1">
    <citation type="submission" date="2022-10" db="EMBL/GenBank/DDBJ databases">
        <title>Tapping the CABI collections for fungal endophytes: first genome assemblies for Collariella, Neodidymelliopsis, Ascochyta clinopodiicola, Didymella pomorum, Didymosphaeria variabile, Neocosmospora piperis and Neocucurbitaria cava.</title>
        <authorList>
            <person name="Hill R."/>
        </authorList>
    </citation>
    <scope>NUCLEOTIDE SEQUENCE</scope>
    <source>
        <strain evidence="8">IMI 355082</strain>
    </source>
</reference>
<evidence type="ECO:0000259" key="7">
    <source>
        <dbReference type="Pfam" id="PF20684"/>
    </source>
</evidence>
<protein>
    <recommendedName>
        <fullName evidence="7">Rhodopsin domain-containing protein</fullName>
    </recommendedName>
</protein>
<dbReference type="AlphaFoldDB" id="A0A9W9D363"/>
<dbReference type="OrthoDB" id="4682787at2759"/>
<gene>
    <name evidence="8" type="ORF">N0V93_002027</name>
</gene>
<keyword evidence="9" id="KW-1185">Reference proteome</keyword>
<sequence>MHGTISCTESFRNLSAAIVYTMSLSSAELEALLASPAMEAPEGVTPDFDNPPNQNALAWFVTTFCMVIATACLLVRLYSRVWQQGKFRHIEALMVCGYGAYWATAYAGYSMIFTPGYYVHQWNLHNRDLIQPLWLILIYGCAYSVVLPCLKVAILLDWCEIFVVADKKQSVIWWGSVIIGTLQVVWGIACVILLNMQCVPHQAIWEFYLPSKCYNLPTVMLTSASVQVFSDVVMAMLPQKVIWGLNMNLQRRIGIAIIFSVGLLACIAASVRLSTTVTFAGSQDQMYFIGPLLFWACAEMTCGFFILSVPCLPKLLAESITSPRVKRFLGLTVESHANKSPNPSGTFGFRPRKKAKISNNMMSDPYYEMDDVTIKACDSEEHLRKQHEYPTSEQHAGVRVTRTTEVVVTEAQPGIVRNGVHPWSPADA</sequence>
<comment type="subcellular location">
    <subcellularLocation>
        <location evidence="1">Membrane</location>
        <topology evidence="1">Multi-pass membrane protein</topology>
    </subcellularLocation>
</comment>